<dbReference type="EMBL" id="JBAMIC010000012">
    <property type="protein sequence ID" value="KAK7099574.1"/>
    <property type="molecule type" value="Genomic_DNA"/>
</dbReference>
<dbReference type="Proteomes" id="UP001374579">
    <property type="component" value="Unassembled WGS sequence"/>
</dbReference>
<name>A0AAN9G9K6_9CAEN</name>
<protein>
    <submittedName>
        <fullName evidence="1">Uncharacterized protein</fullName>
    </submittedName>
</protein>
<comment type="caution">
    <text evidence="1">The sequence shown here is derived from an EMBL/GenBank/DDBJ whole genome shotgun (WGS) entry which is preliminary data.</text>
</comment>
<reference evidence="1 2" key="1">
    <citation type="submission" date="2024-02" db="EMBL/GenBank/DDBJ databases">
        <title>Chromosome-scale genome assembly of the rough periwinkle Littorina saxatilis.</title>
        <authorList>
            <person name="De Jode A."/>
            <person name="Faria R."/>
            <person name="Formenti G."/>
            <person name="Sims Y."/>
            <person name="Smith T.P."/>
            <person name="Tracey A."/>
            <person name="Wood J.M.D."/>
            <person name="Zagrodzka Z.B."/>
            <person name="Johannesson K."/>
            <person name="Butlin R.K."/>
            <person name="Leder E.H."/>
        </authorList>
    </citation>
    <scope>NUCLEOTIDE SEQUENCE [LARGE SCALE GENOMIC DNA]</scope>
    <source>
        <strain evidence="1">Snail1</strain>
        <tissue evidence="1">Muscle</tissue>
    </source>
</reference>
<organism evidence="1 2">
    <name type="scientific">Littorina saxatilis</name>
    <dbReference type="NCBI Taxonomy" id="31220"/>
    <lineage>
        <taxon>Eukaryota</taxon>
        <taxon>Metazoa</taxon>
        <taxon>Spiralia</taxon>
        <taxon>Lophotrochozoa</taxon>
        <taxon>Mollusca</taxon>
        <taxon>Gastropoda</taxon>
        <taxon>Caenogastropoda</taxon>
        <taxon>Littorinimorpha</taxon>
        <taxon>Littorinoidea</taxon>
        <taxon>Littorinidae</taxon>
        <taxon>Littorina</taxon>
    </lineage>
</organism>
<dbReference type="AlphaFoldDB" id="A0AAN9G9K6"/>
<proteinExistence type="predicted"/>
<evidence type="ECO:0000313" key="2">
    <source>
        <dbReference type="Proteomes" id="UP001374579"/>
    </source>
</evidence>
<accession>A0AAN9G9K6</accession>
<keyword evidence="2" id="KW-1185">Reference proteome</keyword>
<evidence type="ECO:0000313" key="1">
    <source>
        <dbReference type="EMBL" id="KAK7099574.1"/>
    </source>
</evidence>
<sequence>MSDVSNARRAAMATALSFLTEVKQKTMSVWMTDRFLADVDWGFVDKKCTLREPWDLTQDEDEEKISRVWAICPHCEQLVPYQPTSKEMVDMRNEAILRLLKAEKLSYWRQFEHGMLSTRAVRILMEICETAADKKGQ</sequence>
<gene>
    <name evidence="1" type="ORF">V1264_003696</name>
</gene>